<reference evidence="2 3" key="1">
    <citation type="submission" date="2020-08" db="EMBL/GenBank/DDBJ databases">
        <title>A Genomic Blueprint of the Chicken Gut Microbiome.</title>
        <authorList>
            <person name="Gilroy R."/>
            <person name="Ravi A."/>
            <person name="Getino M."/>
            <person name="Pursley I."/>
            <person name="Horton D.L."/>
            <person name="Alikhan N.-F."/>
            <person name="Baker D."/>
            <person name="Gharbi K."/>
            <person name="Hall N."/>
            <person name="Watson M."/>
            <person name="Adriaenssens E.M."/>
            <person name="Foster-Nyarko E."/>
            <person name="Jarju S."/>
            <person name="Secka A."/>
            <person name="Antonio M."/>
            <person name="Oren A."/>
            <person name="Chaudhuri R."/>
            <person name="La Ragione R.M."/>
            <person name="Hildebrand F."/>
            <person name="Pallen M.J."/>
        </authorList>
    </citation>
    <scope>NUCLEOTIDE SEQUENCE [LARGE SCALE GENOMIC DNA]</scope>
    <source>
        <strain evidence="2 3">Sa2BVA9</strain>
    </source>
</reference>
<dbReference type="PANTHER" id="PTHR43685">
    <property type="entry name" value="GLYCOSYLTRANSFERASE"/>
    <property type="match status" value="1"/>
</dbReference>
<evidence type="ECO:0000313" key="3">
    <source>
        <dbReference type="Proteomes" id="UP000608071"/>
    </source>
</evidence>
<evidence type="ECO:0000259" key="1">
    <source>
        <dbReference type="Pfam" id="PF00535"/>
    </source>
</evidence>
<dbReference type="PANTHER" id="PTHR43685:SF2">
    <property type="entry name" value="GLYCOSYLTRANSFERASE 2-LIKE DOMAIN-CONTAINING PROTEIN"/>
    <property type="match status" value="1"/>
</dbReference>
<protein>
    <submittedName>
        <fullName evidence="2">Glycosyltransferase</fullName>
    </submittedName>
</protein>
<comment type="caution">
    <text evidence="2">The sequence shown here is derived from an EMBL/GenBank/DDBJ whole genome shotgun (WGS) entry which is preliminary data.</text>
</comment>
<dbReference type="RefSeq" id="WP_191800410.1">
    <property type="nucleotide sequence ID" value="NZ_JACSQL010000005.1"/>
</dbReference>
<accession>A0ABR8SZG0</accession>
<proteinExistence type="predicted"/>
<gene>
    <name evidence="2" type="ORF">H9647_12555</name>
</gene>
<dbReference type="InterPro" id="IPR029044">
    <property type="entry name" value="Nucleotide-diphossugar_trans"/>
</dbReference>
<dbReference type="Pfam" id="PF00535">
    <property type="entry name" value="Glycos_transf_2"/>
    <property type="match status" value="1"/>
</dbReference>
<feature type="domain" description="Glycosyltransferase 2-like" evidence="1">
    <location>
        <begin position="60"/>
        <end position="169"/>
    </location>
</feature>
<dbReference type="Gene3D" id="3.90.550.10">
    <property type="entry name" value="Spore Coat Polysaccharide Biosynthesis Protein SpsA, Chain A"/>
    <property type="match status" value="2"/>
</dbReference>
<evidence type="ECO:0000313" key="2">
    <source>
        <dbReference type="EMBL" id="MBD7968898.1"/>
    </source>
</evidence>
<name>A0ABR8SZG0_9BACL</name>
<dbReference type="SUPFAM" id="SSF53448">
    <property type="entry name" value="Nucleotide-diphospho-sugar transferases"/>
    <property type="match status" value="2"/>
</dbReference>
<dbReference type="CDD" id="cd04184">
    <property type="entry name" value="GT2_RfbC_Mx_like"/>
    <property type="match status" value="1"/>
</dbReference>
<dbReference type="InterPro" id="IPR001173">
    <property type="entry name" value="Glyco_trans_2-like"/>
</dbReference>
<sequence length="572" mass="66169">MGRALRFLKRKGFKSFLLRSYEQIKFFKIKNLVFDSDFIISDKERIIQENTHFGFNPKVSIVVPVFNTQPNFLIEMIESVLNQTYRNLELCIFNGGSSDLKVKEVLDYYISKDNRIKVSEGINNGGISSNTNKALSMATGEYVALLDHDDIIAPNAIFENVKAINLYDKAPDLLYSDEDKITENGLTHVEPHKKPDWSPDTLLSYNYICHLLVFKSDLLKVTGNLNSKFDGSQDYDFILRLTQKANNIVHIPKILYHWRISNTSTALNYSVKSEALENGKKALEEYLEKQNTKAKVFPMDFSGSYNVIYEKTSIQQDLAIIVRGTWINRQEIEGYIFDLQNSFSINNNFQKVFLFNESNMEKIIFDINVEVIGVKDLNFAQALNNLIKRINTEYIILIDSNIKAIKSDLPERLISHLNREDIAVVGGKLLKGNKKIHSYGYAVTKKNIYNIFKGFHNQFYGYFGRLKICQNVTAVSPELVIFKRSSLIEVGYFNEVYENYISFVEYCYKLKDLGKKVKLIPLDLGIIESEPDYMKPNLKEIDKFLKYNRGILSDRDKYFPEEILEIVMEVQR</sequence>
<organism evidence="2 3">
    <name type="scientific">Paenibacillus gallinarum</name>
    <dbReference type="NCBI Taxonomy" id="2762232"/>
    <lineage>
        <taxon>Bacteria</taxon>
        <taxon>Bacillati</taxon>
        <taxon>Bacillota</taxon>
        <taxon>Bacilli</taxon>
        <taxon>Bacillales</taxon>
        <taxon>Paenibacillaceae</taxon>
        <taxon>Paenibacillus</taxon>
    </lineage>
</organism>
<keyword evidence="3" id="KW-1185">Reference proteome</keyword>
<dbReference type="Proteomes" id="UP000608071">
    <property type="component" value="Unassembled WGS sequence"/>
</dbReference>
<dbReference type="InterPro" id="IPR050834">
    <property type="entry name" value="Glycosyltransf_2"/>
</dbReference>
<dbReference type="EMBL" id="JACSQL010000005">
    <property type="protein sequence ID" value="MBD7968898.1"/>
    <property type="molecule type" value="Genomic_DNA"/>
</dbReference>